<dbReference type="EMBL" id="CP012333">
    <property type="protein sequence ID" value="AKU94949.1"/>
    <property type="molecule type" value="Genomic_DNA"/>
</dbReference>
<dbReference type="PROSITE" id="PS51318">
    <property type="entry name" value="TAT"/>
    <property type="match status" value="1"/>
</dbReference>
<dbReference type="InterPro" id="IPR045800">
    <property type="entry name" value="HMBD"/>
</dbReference>
<name>A0A0K1PP99_9BACT</name>
<accession>A0A0K1PP99</accession>
<dbReference type="KEGG" id="llu:AKJ09_01613"/>
<evidence type="ECO:0000259" key="3">
    <source>
        <dbReference type="Pfam" id="PF19335"/>
    </source>
</evidence>
<dbReference type="STRING" id="1391654.AKJ09_01613"/>
<keyword evidence="2" id="KW-0732">Signal</keyword>
<evidence type="ECO:0000313" key="5">
    <source>
        <dbReference type="Proteomes" id="UP000064967"/>
    </source>
</evidence>
<feature type="compositionally biased region" description="Basic and acidic residues" evidence="1">
    <location>
        <begin position="75"/>
        <end position="94"/>
    </location>
</feature>
<sequence length="140" mass="14442">MKHHRTAFTTTSRASFLKLGLAAALLPLLGACSPAPMPISRSASDPSSPSAPDGVNPLAAQSTSAPVLTGAAQPAHEHHEHHEHHDHAAHAAHPGEVDHAAAEAAGAEGVVYVCPMHPEVTSTKAGELCPKCNMKLVPKK</sequence>
<proteinExistence type="predicted"/>
<dbReference type="RefSeq" id="WP_205633626.1">
    <property type="nucleotide sequence ID" value="NZ_CP012333.1"/>
</dbReference>
<feature type="chain" id="PRO_5005466034" description="Heavy metal binding domain-containing protein" evidence="2">
    <location>
        <begin position="31"/>
        <end position="140"/>
    </location>
</feature>
<evidence type="ECO:0000256" key="1">
    <source>
        <dbReference type="SAM" id="MobiDB-lite"/>
    </source>
</evidence>
<evidence type="ECO:0000313" key="4">
    <source>
        <dbReference type="EMBL" id="AKU94949.1"/>
    </source>
</evidence>
<feature type="compositionally biased region" description="Low complexity" evidence="1">
    <location>
        <begin position="42"/>
        <end position="53"/>
    </location>
</feature>
<dbReference type="GO" id="GO:0046872">
    <property type="term" value="F:metal ion binding"/>
    <property type="evidence" value="ECO:0007669"/>
    <property type="project" value="InterPro"/>
</dbReference>
<dbReference type="Pfam" id="PF19335">
    <property type="entry name" value="HMBD"/>
    <property type="match status" value="1"/>
</dbReference>
<dbReference type="Proteomes" id="UP000064967">
    <property type="component" value="Chromosome"/>
</dbReference>
<dbReference type="PROSITE" id="PS51257">
    <property type="entry name" value="PROKAR_LIPOPROTEIN"/>
    <property type="match status" value="1"/>
</dbReference>
<evidence type="ECO:0000256" key="2">
    <source>
        <dbReference type="SAM" id="SignalP"/>
    </source>
</evidence>
<organism evidence="4 5">
    <name type="scientific">Labilithrix luteola</name>
    <dbReference type="NCBI Taxonomy" id="1391654"/>
    <lineage>
        <taxon>Bacteria</taxon>
        <taxon>Pseudomonadati</taxon>
        <taxon>Myxococcota</taxon>
        <taxon>Polyangia</taxon>
        <taxon>Polyangiales</taxon>
        <taxon>Labilitrichaceae</taxon>
        <taxon>Labilithrix</taxon>
    </lineage>
</organism>
<feature type="domain" description="Heavy metal binding" evidence="3">
    <location>
        <begin position="111"/>
        <end position="139"/>
    </location>
</feature>
<dbReference type="InterPro" id="IPR006311">
    <property type="entry name" value="TAT_signal"/>
</dbReference>
<gene>
    <name evidence="4" type="ORF">AKJ09_01613</name>
</gene>
<protein>
    <recommendedName>
        <fullName evidence="3">Heavy metal binding domain-containing protein</fullName>
    </recommendedName>
</protein>
<keyword evidence="5" id="KW-1185">Reference proteome</keyword>
<dbReference type="AlphaFoldDB" id="A0A0K1PP99"/>
<feature type="signal peptide" evidence="2">
    <location>
        <begin position="1"/>
        <end position="30"/>
    </location>
</feature>
<reference evidence="4 5" key="1">
    <citation type="submission" date="2015-08" db="EMBL/GenBank/DDBJ databases">
        <authorList>
            <person name="Babu N.S."/>
            <person name="Beckwith C.J."/>
            <person name="Beseler K.G."/>
            <person name="Brison A."/>
            <person name="Carone J.V."/>
            <person name="Caskin T.P."/>
            <person name="Diamond M."/>
            <person name="Durham M.E."/>
            <person name="Foxe J.M."/>
            <person name="Go M."/>
            <person name="Henderson B.A."/>
            <person name="Jones I.B."/>
            <person name="McGettigan J.A."/>
            <person name="Micheletti S.J."/>
            <person name="Nasrallah M.E."/>
            <person name="Ortiz D."/>
            <person name="Piller C.R."/>
            <person name="Privatt S.R."/>
            <person name="Schneider S.L."/>
            <person name="Sharp S."/>
            <person name="Smith T.C."/>
            <person name="Stanton J.D."/>
            <person name="Ullery H.E."/>
            <person name="Wilson R.J."/>
            <person name="Serrano M.G."/>
            <person name="Buck G."/>
            <person name="Lee V."/>
            <person name="Wang Y."/>
            <person name="Carvalho R."/>
            <person name="Voegtly L."/>
            <person name="Shi R."/>
            <person name="Duckworth R."/>
            <person name="Johnson A."/>
            <person name="Loviza R."/>
            <person name="Walstead R."/>
            <person name="Shah Z."/>
            <person name="Kiflezghi M."/>
            <person name="Wade K."/>
            <person name="Ball S.L."/>
            <person name="Bradley K.W."/>
            <person name="Asai D.J."/>
            <person name="Bowman C.A."/>
            <person name="Russell D.A."/>
            <person name="Pope W.H."/>
            <person name="Jacobs-Sera D."/>
            <person name="Hendrix R.W."/>
            <person name="Hatfull G.F."/>
        </authorList>
    </citation>
    <scope>NUCLEOTIDE SEQUENCE [LARGE SCALE GENOMIC DNA]</scope>
    <source>
        <strain evidence="4 5">DSM 27648</strain>
    </source>
</reference>
<feature type="region of interest" description="Disordered" evidence="1">
    <location>
        <begin position="38"/>
        <end position="94"/>
    </location>
</feature>